<evidence type="ECO:0000256" key="3">
    <source>
        <dbReference type="SAM" id="MobiDB-lite"/>
    </source>
</evidence>
<dbReference type="eggNOG" id="COG1028">
    <property type="taxonomic scope" value="Bacteria"/>
</dbReference>
<organism evidence="5 6">
    <name type="scientific">Fibrella aestuarina BUZ 2</name>
    <dbReference type="NCBI Taxonomy" id="1166018"/>
    <lineage>
        <taxon>Bacteria</taxon>
        <taxon>Pseudomonadati</taxon>
        <taxon>Bacteroidota</taxon>
        <taxon>Cytophagia</taxon>
        <taxon>Cytophagales</taxon>
        <taxon>Spirosomataceae</taxon>
        <taxon>Fibrella</taxon>
    </lineage>
</organism>
<dbReference type="GO" id="GO:0016616">
    <property type="term" value="F:oxidoreductase activity, acting on the CH-OH group of donors, NAD or NADP as acceptor"/>
    <property type="evidence" value="ECO:0007669"/>
    <property type="project" value="UniProtKB-ARBA"/>
</dbReference>
<dbReference type="AlphaFoldDB" id="I0K1S0"/>
<dbReference type="Pfam" id="PF13561">
    <property type="entry name" value="adh_short_C2"/>
    <property type="match status" value="1"/>
</dbReference>
<keyword evidence="2" id="KW-0560">Oxidoreductase</keyword>
<dbReference type="HOGENOM" id="CLU_010194_1_0_10"/>
<feature type="compositionally biased region" description="Basic and acidic residues" evidence="3">
    <location>
        <begin position="191"/>
        <end position="205"/>
    </location>
</feature>
<dbReference type="SUPFAM" id="SSF51735">
    <property type="entry name" value="NAD(P)-binding Rossmann-fold domains"/>
    <property type="match status" value="1"/>
</dbReference>
<feature type="region of interest" description="Disordered" evidence="3">
    <location>
        <begin position="189"/>
        <end position="210"/>
    </location>
</feature>
<evidence type="ECO:0000256" key="2">
    <source>
        <dbReference type="ARBA" id="ARBA00023002"/>
    </source>
</evidence>
<dbReference type="InterPro" id="IPR057326">
    <property type="entry name" value="KR_dom"/>
</dbReference>
<dbReference type="PANTHER" id="PTHR42760">
    <property type="entry name" value="SHORT-CHAIN DEHYDROGENASES/REDUCTASES FAMILY MEMBER"/>
    <property type="match status" value="1"/>
</dbReference>
<sequence>MSTKTVIITGAGQGIGRFTAEFLLNHDYAVSLWEADAEALAEAEAELGAAHPNAQFVVCDVADEKAVQQAISQTARQFGRIDALINNAAIMQEKSIDELTADEWKAAIGVNLTGPFLCAKYVAPHLREQHGTIISLCSTRAFQSEPDTFGYSASKGGIFALTHSLAMSLGPQVRANCISPGWIDVSGLKKGHPDPEKLRPADHKQHPAGRVGRPDDIARMILFLLDEANDFITGQNFVVDGGMTRKMIYV</sequence>
<dbReference type="EMBL" id="HE796683">
    <property type="protein sequence ID" value="CCG98073.1"/>
    <property type="molecule type" value="Genomic_DNA"/>
</dbReference>
<evidence type="ECO:0000259" key="4">
    <source>
        <dbReference type="SMART" id="SM00822"/>
    </source>
</evidence>
<dbReference type="InterPro" id="IPR036291">
    <property type="entry name" value="NAD(P)-bd_dom_sf"/>
</dbReference>
<comment type="similarity">
    <text evidence="1">Belongs to the short-chain dehydrogenases/reductases (SDR) family.</text>
</comment>
<evidence type="ECO:0000256" key="1">
    <source>
        <dbReference type="ARBA" id="ARBA00006484"/>
    </source>
</evidence>
<dbReference type="Gene3D" id="3.40.50.720">
    <property type="entry name" value="NAD(P)-binding Rossmann-like Domain"/>
    <property type="match status" value="1"/>
</dbReference>
<dbReference type="SMART" id="SM00822">
    <property type="entry name" value="PKS_KR"/>
    <property type="match status" value="1"/>
</dbReference>
<dbReference type="PRINTS" id="PR00080">
    <property type="entry name" value="SDRFAMILY"/>
</dbReference>
<dbReference type="OrthoDB" id="9788235at2"/>
<dbReference type="RefSeq" id="WP_015329173.1">
    <property type="nucleotide sequence ID" value="NC_020054.1"/>
</dbReference>
<evidence type="ECO:0000313" key="6">
    <source>
        <dbReference type="Proteomes" id="UP000011058"/>
    </source>
</evidence>
<dbReference type="InterPro" id="IPR002347">
    <property type="entry name" value="SDR_fam"/>
</dbReference>
<dbReference type="PRINTS" id="PR00081">
    <property type="entry name" value="GDHRDH"/>
</dbReference>
<dbReference type="KEGG" id="fae:FAES_0059"/>
<dbReference type="PROSITE" id="PS00061">
    <property type="entry name" value="ADH_SHORT"/>
    <property type="match status" value="1"/>
</dbReference>
<dbReference type="InterPro" id="IPR020904">
    <property type="entry name" value="Sc_DH/Rdtase_CS"/>
</dbReference>
<dbReference type="PANTHER" id="PTHR42760:SF133">
    <property type="entry name" value="3-OXOACYL-[ACYL-CARRIER-PROTEIN] REDUCTASE"/>
    <property type="match status" value="1"/>
</dbReference>
<gene>
    <name evidence="5" type="ORF">FAES_0059</name>
</gene>
<feature type="domain" description="Ketoreductase" evidence="4">
    <location>
        <begin position="4"/>
        <end position="185"/>
    </location>
</feature>
<dbReference type="PATRIC" id="fig|1166018.3.peg.60"/>
<keyword evidence="6" id="KW-1185">Reference proteome</keyword>
<reference evidence="5 6" key="1">
    <citation type="journal article" date="2012" name="J. Bacteriol.">
        <title>Genome Sequence of Fibrella aestuarina BUZ 2T, a Filamentous Marine Bacterium.</title>
        <authorList>
            <person name="Filippini M."/>
            <person name="Qi W."/>
            <person name="Blom J."/>
            <person name="Goesmann A."/>
            <person name="Smits T.H."/>
            <person name="Bagheri H.C."/>
        </authorList>
    </citation>
    <scope>NUCLEOTIDE SEQUENCE [LARGE SCALE GENOMIC DNA]</scope>
    <source>
        <strain evidence="6">BUZ 2T</strain>
    </source>
</reference>
<dbReference type="Proteomes" id="UP000011058">
    <property type="component" value="Chromosome"/>
</dbReference>
<dbReference type="FunFam" id="3.40.50.720:FF:000084">
    <property type="entry name" value="Short-chain dehydrogenase reductase"/>
    <property type="match status" value="1"/>
</dbReference>
<name>I0K1S0_9BACT</name>
<proteinExistence type="inferred from homology"/>
<protein>
    <submittedName>
        <fullName evidence="5">Short-chain dehydrogenase/reductase SDR</fullName>
    </submittedName>
</protein>
<evidence type="ECO:0000313" key="5">
    <source>
        <dbReference type="EMBL" id="CCG98073.1"/>
    </source>
</evidence>
<dbReference type="STRING" id="1166018.FAES_0059"/>
<accession>I0K1S0</accession>